<dbReference type="STRING" id="7868.ENSCMIP00000016339"/>
<reference evidence="4" key="2">
    <citation type="journal article" date="2007" name="PLoS Biol.">
        <title>Survey sequencing and comparative analysis of the elephant shark (Callorhinchus milii) genome.</title>
        <authorList>
            <person name="Venkatesh B."/>
            <person name="Kirkness E.F."/>
            <person name="Loh Y.H."/>
            <person name="Halpern A.L."/>
            <person name="Lee A.P."/>
            <person name="Johnson J."/>
            <person name="Dandona N."/>
            <person name="Viswanathan L.D."/>
            <person name="Tay A."/>
            <person name="Venter J.C."/>
            <person name="Strausberg R.L."/>
            <person name="Brenner S."/>
        </authorList>
    </citation>
    <scope>NUCLEOTIDE SEQUENCE [LARGE SCALE GENOMIC DNA]</scope>
</reference>
<reference evidence="4" key="1">
    <citation type="journal article" date="2006" name="Science">
        <title>Ancient noncoding elements conserved in the human genome.</title>
        <authorList>
            <person name="Venkatesh B."/>
            <person name="Kirkness E.F."/>
            <person name="Loh Y.H."/>
            <person name="Halpern A.L."/>
            <person name="Lee A.P."/>
            <person name="Johnson J."/>
            <person name="Dandona N."/>
            <person name="Viswanathan L.D."/>
            <person name="Tay A."/>
            <person name="Venter J.C."/>
            <person name="Strausberg R.L."/>
            <person name="Brenner S."/>
        </authorList>
    </citation>
    <scope>NUCLEOTIDE SEQUENCE [LARGE SCALE GENOMIC DNA]</scope>
</reference>
<reference evidence="3" key="5">
    <citation type="submission" date="2025-09" db="UniProtKB">
        <authorList>
            <consortium name="Ensembl"/>
        </authorList>
    </citation>
    <scope>IDENTIFICATION</scope>
</reference>
<evidence type="ECO:0000313" key="3">
    <source>
        <dbReference type="Ensembl" id="ENSCMIP00000016339.1"/>
    </source>
</evidence>
<reference evidence="3" key="4">
    <citation type="submission" date="2025-08" db="UniProtKB">
        <authorList>
            <consortium name="Ensembl"/>
        </authorList>
    </citation>
    <scope>IDENTIFICATION</scope>
</reference>
<dbReference type="InParanoid" id="A0A4W3I5L2"/>
<dbReference type="Ensembl" id="ENSCMIT00000016669.1">
    <property type="protein sequence ID" value="ENSCMIP00000016339.1"/>
    <property type="gene ID" value="ENSCMIG00000007883.1"/>
</dbReference>
<dbReference type="AlphaFoldDB" id="A0A4W3I5L2"/>
<evidence type="ECO:0000256" key="1">
    <source>
        <dbReference type="SAM" id="MobiDB-lite"/>
    </source>
</evidence>
<proteinExistence type="predicted"/>
<dbReference type="GeneTree" id="ENSGT00940000161734"/>
<evidence type="ECO:0000313" key="4">
    <source>
        <dbReference type="Proteomes" id="UP000314986"/>
    </source>
</evidence>
<accession>A0A4W3I5L2</accession>
<keyword evidence="4" id="KW-1185">Reference proteome</keyword>
<organism evidence="3 4">
    <name type="scientific">Callorhinchus milii</name>
    <name type="common">Ghost shark</name>
    <dbReference type="NCBI Taxonomy" id="7868"/>
    <lineage>
        <taxon>Eukaryota</taxon>
        <taxon>Metazoa</taxon>
        <taxon>Chordata</taxon>
        <taxon>Craniata</taxon>
        <taxon>Vertebrata</taxon>
        <taxon>Chondrichthyes</taxon>
        <taxon>Holocephali</taxon>
        <taxon>Chimaeriformes</taxon>
        <taxon>Callorhinchidae</taxon>
        <taxon>Callorhinchus</taxon>
    </lineage>
</organism>
<name>A0A4W3I5L2_CALMI</name>
<dbReference type="Proteomes" id="UP000314986">
    <property type="component" value="Unassembled WGS sequence"/>
</dbReference>
<protein>
    <recommendedName>
        <fullName evidence="2">Guanine nucleotide exchange factor DBS-like spectrin-like domain-containing protein</fullName>
    </recommendedName>
</protein>
<feature type="domain" description="Guanine nucleotide exchange factor DBS-like spectrin-like" evidence="2">
    <location>
        <begin position="3"/>
        <end position="32"/>
    </location>
</feature>
<feature type="region of interest" description="Disordered" evidence="1">
    <location>
        <begin position="29"/>
        <end position="131"/>
    </location>
</feature>
<evidence type="ECO:0000259" key="2">
    <source>
        <dbReference type="Pfam" id="PF23289"/>
    </source>
</evidence>
<sequence length="131" mass="14605">MSVKANVQRGLQKLEDIQEMIEKRQISLKKLAAKQTRPVQPVAPRPESSPKRSSPKPARAPSLAPNRRHSENIVISKPPAETELAKKRNAKKPKGNNLNLKIEVMHEASQGGSSHIQVAVESEENLPTRRR</sequence>
<dbReference type="InterPro" id="IPR056466">
    <property type="entry name" value="Spectrin_DBS"/>
</dbReference>
<feature type="compositionally biased region" description="Low complexity" evidence="1">
    <location>
        <begin position="51"/>
        <end position="65"/>
    </location>
</feature>
<reference evidence="4" key="3">
    <citation type="journal article" date="2014" name="Nature">
        <title>Elephant shark genome provides unique insights into gnathostome evolution.</title>
        <authorList>
            <consortium name="International Elephant Shark Genome Sequencing Consortium"/>
            <person name="Venkatesh B."/>
            <person name="Lee A.P."/>
            <person name="Ravi V."/>
            <person name="Maurya A.K."/>
            <person name="Lian M.M."/>
            <person name="Swann J.B."/>
            <person name="Ohta Y."/>
            <person name="Flajnik M.F."/>
            <person name="Sutoh Y."/>
            <person name="Kasahara M."/>
            <person name="Hoon S."/>
            <person name="Gangu V."/>
            <person name="Roy S.W."/>
            <person name="Irimia M."/>
            <person name="Korzh V."/>
            <person name="Kondrychyn I."/>
            <person name="Lim Z.W."/>
            <person name="Tay B.H."/>
            <person name="Tohari S."/>
            <person name="Kong K.W."/>
            <person name="Ho S."/>
            <person name="Lorente-Galdos B."/>
            <person name="Quilez J."/>
            <person name="Marques-Bonet T."/>
            <person name="Raney B.J."/>
            <person name="Ingham P.W."/>
            <person name="Tay A."/>
            <person name="Hillier L.W."/>
            <person name="Minx P."/>
            <person name="Boehm T."/>
            <person name="Wilson R.K."/>
            <person name="Brenner S."/>
            <person name="Warren W.C."/>
        </authorList>
    </citation>
    <scope>NUCLEOTIDE SEQUENCE [LARGE SCALE GENOMIC DNA]</scope>
</reference>
<dbReference type="Pfam" id="PF23289">
    <property type="entry name" value="Spectrin_5"/>
    <property type="match status" value="1"/>
</dbReference>